<feature type="chain" id="PRO_5045155384" description="Ig-like domain-containing protein" evidence="1">
    <location>
        <begin position="20"/>
        <end position="219"/>
    </location>
</feature>
<evidence type="ECO:0000256" key="1">
    <source>
        <dbReference type="SAM" id="SignalP"/>
    </source>
</evidence>
<sequence>MQLLAYLPLVSLFTRATTGLQLLQYDIPTELFELFGNGNDSPPTVTSAASLSSAAPSARNGTASTASTASASGSASCYYPATFILNNFTTWLPANNASLSYVSFQYVDRGTLIATACAYNATSRSLTAGTGLANRYACDDNVISFIWQKGTITVIETTCPGQTVTKFEASGSIIPTGLKCAVTNSSGDSCQGQSQGKLCISSVPLSANFTSQEPSPLQD</sequence>
<reference evidence="2 3" key="1">
    <citation type="submission" date="2024-01" db="EMBL/GenBank/DDBJ databases">
        <authorList>
            <person name="Allen C."/>
            <person name="Tagirdzhanova G."/>
        </authorList>
    </citation>
    <scope>NUCLEOTIDE SEQUENCE [LARGE SCALE GENOMIC DNA]</scope>
    <source>
        <strain evidence="2 3">CBS 573.63</strain>
    </source>
</reference>
<name>A0ABP0D7G4_9PEZI</name>
<protein>
    <recommendedName>
        <fullName evidence="4">Ig-like domain-containing protein</fullName>
    </recommendedName>
</protein>
<evidence type="ECO:0000313" key="2">
    <source>
        <dbReference type="EMBL" id="CAK7263608.1"/>
    </source>
</evidence>
<gene>
    <name evidence="2" type="ORF">SEPCBS57363_000650</name>
</gene>
<feature type="signal peptide" evidence="1">
    <location>
        <begin position="1"/>
        <end position="19"/>
    </location>
</feature>
<keyword evidence="3" id="KW-1185">Reference proteome</keyword>
<dbReference type="EMBL" id="CAWUOM010000005">
    <property type="protein sequence ID" value="CAK7263608.1"/>
    <property type="molecule type" value="Genomic_DNA"/>
</dbReference>
<proteinExistence type="predicted"/>
<dbReference type="Proteomes" id="UP001642501">
    <property type="component" value="Unassembled WGS sequence"/>
</dbReference>
<keyword evidence="1" id="KW-0732">Signal</keyword>
<accession>A0ABP0D7G4</accession>
<evidence type="ECO:0008006" key="4">
    <source>
        <dbReference type="Google" id="ProtNLM"/>
    </source>
</evidence>
<comment type="caution">
    <text evidence="2">The sequence shown here is derived from an EMBL/GenBank/DDBJ whole genome shotgun (WGS) entry which is preliminary data.</text>
</comment>
<organism evidence="2 3">
    <name type="scientific">Sporothrix epigloea</name>
    <dbReference type="NCBI Taxonomy" id="1892477"/>
    <lineage>
        <taxon>Eukaryota</taxon>
        <taxon>Fungi</taxon>
        <taxon>Dikarya</taxon>
        <taxon>Ascomycota</taxon>
        <taxon>Pezizomycotina</taxon>
        <taxon>Sordariomycetes</taxon>
        <taxon>Sordariomycetidae</taxon>
        <taxon>Ophiostomatales</taxon>
        <taxon>Ophiostomataceae</taxon>
        <taxon>Sporothrix</taxon>
    </lineage>
</organism>
<evidence type="ECO:0000313" key="3">
    <source>
        <dbReference type="Proteomes" id="UP001642501"/>
    </source>
</evidence>